<dbReference type="PANTHER" id="PTHR24148">
    <property type="entry name" value="ANKYRIN REPEAT DOMAIN-CONTAINING PROTEIN 39 HOMOLOG-RELATED"/>
    <property type="match status" value="1"/>
</dbReference>
<dbReference type="PANTHER" id="PTHR24148:SF64">
    <property type="entry name" value="HETEROKARYON INCOMPATIBILITY DOMAIN-CONTAINING PROTEIN"/>
    <property type="match status" value="1"/>
</dbReference>
<accession>A0ABR3XAU5</accession>
<proteinExistence type="predicted"/>
<protein>
    <recommendedName>
        <fullName evidence="1">Heterokaryon incompatibility domain-containing protein</fullName>
    </recommendedName>
</protein>
<organism evidence="2 3">
    <name type="scientific">Diaporthe australafricana</name>
    <dbReference type="NCBI Taxonomy" id="127596"/>
    <lineage>
        <taxon>Eukaryota</taxon>
        <taxon>Fungi</taxon>
        <taxon>Dikarya</taxon>
        <taxon>Ascomycota</taxon>
        <taxon>Pezizomycotina</taxon>
        <taxon>Sordariomycetes</taxon>
        <taxon>Sordariomycetidae</taxon>
        <taxon>Diaporthales</taxon>
        <taxon>Diaporthaceae</taxon>
        <taxon>Diaporthe</taxon>
    </lineage>
</organism>
<dbReference type="EMBL" id="JAWRVE010000028">
    <property type="protein sequence ID" value="KAL1872743.1"/>
    <property type="molecule type" value="Genomic_DNA"/>
</dbReference>
<evidence type="ECO:0000259" key="1">
    <source>
        <dbReference type="Pfam" id="PF06985"/>
    </source>
</evidence>
<evidence type="ECO:0000313" key="2">
    <source>
        <dbReference type="EMBL" id="KAL1872743.1"/>
    </source>
</evidence>
<dbReference type="Pfam" id="PF26639">
    <property type="entry name" value="Het-6_barrel"/>
    <property type="match status" value="1"/>
</dbReference>
<gene>
    <name evidence="2" type="ORF">Daus18300_004289</name>
</gene>
<keyword evidence="3" id="KW-1185">Reference proteome</keyword>
<dbReference type="Proteomes" id="UP001583177">
    <property type="component" value="Unassembled WGS sequence"/>
</dbReference>
<name>A0ABR3XAU5_9PEZI</name>
<comment type="caution">
    <text evidence="2">The sequence shown here is derived from an EMBL/GenBank/DDBJ whole genome shotgun (WGS) entry which is preliminary data.</text>
</comment>
<feature type="domain" description="Heterokaryon incompatibility" evidence="1">
    <location>
        <begin position="207"/>
        <end position="395"/>
    </location>
</feature>
<dbReference type="Pfam" id="PF06985">
    <property type="entry name" value="HET"/>
    <property type="match status" value="1"/>
</dbReference>
<evidence type="ECO:0000313" key="3">
    <source>
        <dbReference type="Proteomes" id="UP001583177"/>
    </source>
</evidence>
<dbReference type="InterPro" id="IPR010730">
    <property type="entry name" value="HET"/>
</dbReference>
<dbReference type="InterPro" id="IPR052895">
    <property type="entry name" value="HetReg/Transcr_Mod"/>
</dbReference>
<reference evidence="2 3" key="1">
    <citation type="journal article" date="2024" name="IMA Fungus">
        <title>IMA Genome - F19 : A genome assembly and annotation guide to empower mycologists, including annotated draft genome sequences of Ceratocystis pirilliformis, Diaporthe australafricana, Fusarium ophioides, Paecilomyces lecythidis, and Sporothrix stenoceras.</title>
        <authorList>
            <person name="Aylward J."/>
            <person name="Wilson A.M."/>
            <person name="Visagie C.M."/>
            <person name="Spraker J."/>
            <person name="Barnes I."/>
            <person name="Buitendag C."/>
            <person name="Ceriani C."/>
            <person name="Del Mar Angel L."/>
            <person name="du Plessis D."/>
            <person name="Fuchs T."/>
            <person name="Gasser K."/>
            <person name="Kramer D."/>
            <person name="Li W."/>
            <person name="Munsamy K."/>
            <person name="Piso A."/>
            <person name="Price J.L."/>
            <person name="Sonnekus B."/>
            <person name="Thomas C."/>
            <person name="van der Nest A."/>
            <person name="van Dijk A."/>
            <person name="van Heerden A."/>
            <person name="van Vuuren N."/>
            <person name="Yilmaz N."/>
            <person name="Duong T.A."/>
            <person name="van der Merwe N.A."/>
            <person name="Wingfield M.J."/>
            <person name="Wingfield B.D."/>
        </authorList>
    </citation>
    <scope>NUCLEOTIDE SEQUENCE [LARGE SCALE GENOMIC DNA]</scope>
    <source>
        <strain evidence="2 3">CMW 18300</strain>
    </source>
</reference>
<sequence>MVVECSAERKELVTIHQFCPDRPYLELRIPDNAGSVKFVECALVGRDQGWYDHDEGPSYTWADAAIHRPPGRNDLSTLGIDVNTRGVLEFREHKRRWSLQAPAVRRVWGDLQAGDVIQLIPRANYPGWVNLVREARIKIGFEPAEDSDSNIRNQPTSAVSPILSVYRSRLDSKNREVRLLVVEPAASVDEPIVCSLNTSRLGDGPHFVALSYCWGPSHLKQRLTINDQSLEVSSSVVAALRRLRPARQALTIWIDQISINQGDAVERAEQVSIMSMIYSEAARVHIWLGEGDVVTRTSLRVVRDIYNVNHNICPGGDSCECEGTRHLSKDDALSHARGKDSPISRFMLEVLMAHVKNEHGELATAAGGVNNLQVTTFMTNLFLNPWFRRVWVLQEALLARSAVVHCGDELVTWEEVVQVSEWLGTITQLFYHVPHIIMPDIWSNVKSGDGGIRRMELLELFLNGLAMNATDPRDKLFALLSFAHETGAGHELPVAIKTSYEKEPSQVFADFTAWWIREHHSLSILSTVHGQRARTWQRLSCSDDRPKVERPTWAIGSEGQVRWAKVTLDSQFNFQASAGTSPDDGLLDEALSSSDLRLRLKGFQLTRIGLLFHLSLLGTKIQLGESEKEFLQILDMLFDMGGHHRTWNSKFKGLDWRPRPPPEDANEFVQCSYDHWRSHENYVQQQQPRRRRPTLGLPRIGPGNVVADRQLKAKEGYIPSCLDPVLFRADNGATGLCPWMAKEGDTIVVLHGAKVPYLLRPVEDEASGRVFELVGECYITSIMDGTWFSERVRAGVVPEVFTLV</sequence>